<organism evidence="1 2">
    <name type="scientific">Spiromyces aspiralis</name>
    <dbReference type="NCBI Taxonomy" id="68401"/>
    <lineage>
        <taxon>Eukaryota</taxon>
        <taxon>Fungi</taxon>
        <taxon>Fungi incertae sedis</taxon>
        <taxon>Zoopagomycota</taxon>
        <taxon>Kickxellomycotina</taxon>
        <taxon>Kickxellomycetes</taxon>
        <taxon>Kickxellales</taxon>
        <taxon>Kickxellaceae</taxon>
        <taxon>Spiromyces</taxon>
    </lineage>
</organism>
<evidence type="ECO:0000313" key="2">
    <source>
        <dbReference type="Proteomes" id="UP001145114"/>
    </source>
</evidence>
<keyword evidence="1" id="KW-0251">Elongation factor</keyword>
<dbReference type="Proteomes" id="UP001145114">
    <property type="component" value="Unassembled WGS sequence"/>
</dbReference>
<accession>A0ACC1HEW6</accession>
<evidence type="ECO:0000313" key="1">
    <source>
        <dbReference type="EMBL" id="KAJ1674550.1"/>
    </source>
</evidence>
<protein>
    <submittedName>
        <fullName evidence="1">Translation elongation factor 1 beta</fullName>
    </submittedName>
</protein>
<proteinExistence type="predicted"/>
<reference evidence="1" key="1">
    <citation type="submission" date="2022-06" db="EMBL/GenBank/DDBJ databases">
        <title>Phylogenomic reconstructions and comparative analyses of Kickxellomycotina fungi.</title>
        <authorList>
            <person name="Reynolds N.K."/>
            <person name="Stajich J.E."/>
            <person name="Barry K."/>
            <person name="Grigoriev I.V."/>
            <person name="Crous P."/>
            <person name="Smith M.E."/>
        </authorList>
    </citation>
    <scope>NUCLEOTIDE SEQUENCE</scope>
    <source>
        <strain evidence="1">RSA 2271</strain>
    </source>
</reference>
<comment type="caution">
    <text evidence="1">The sequence shown here is derived from an EMBL/GenBank/DDBJ whole genome shotgun (WGS) entry which is preliminary data.</text>
</comment>
<sequence length="204" mass="22099">MSVSVPSEIFNKVLNGYLEDRSFIEGAEFSDSDATVFKALTAAPSSSEFPHLARWYSHAQSKAGPAAAAAKAEEDEDDDLDLFGSDSEVDEAAEALKQKRLEEYRAKKAAKGPGPIAKSSITLEVKPWDDTTDLVAMEKAVRSISMDGLIWGSGQLVPVGFGIKKLVITCVVEDDKVGSDDLEEQITSFEDYVQSVDIAAFQKI</sequence>
<gene>
    <name evidence="1" type="primary">EFB1</name>
    <name evidence="1" type="ORF">EV182_003056</name>
</gene>
<dbReference type="EMBL" id="JAMZIH010005875">
    <property type="protein sequence ID" value="KAJ1674550.1"/>
    <property type="molecule type" value="Genomic_DNA"/>
</dbReference>
<name>A0ACC1HEW6_9FUNG</name>
<keyword evidence="2" id="KW-1185">Reference proteome</keyword>
<keyword evidence="1" id="KW-0648">Protein biosynthesis</keyword>